<evidence type="ECO:0000313" key="5">
    <source>
        <dbReference type="Proteomes" id="UP001183202"/>
    </source>
</evidence>
<evidence type="ECO:0000256" key="1">
    <source>
        <dbReference type="ARBA" id="ARBA00022741"/>
    </source>
</evidence>
<keyword evidence="2" id="KW-0067">ATP-binding</keyword>
<dbReference type="PANTHER" id="PTHR16305">
    <property type="entry name" value="TESTICULAR SOLUBLE ADENYLYL CYCLASE"/>
    <property type="match status" value="1"/>
</dbReference>
<dbReference type="InterPro" id="IPR027417">
    <property type="entry name" value="P-loop_NTPase"/>
</dbReference>
<proteinExistence type="predicted"/>
<keyword evidence="1" id="KW-0547">Nucleotide-binding</keyword>
<evidence type="ECO:0000313" key="4">
    <source>
        <dbReference type="EMBL" id="MDT0353401.1"/>
    </source>
</evidence>
<dbReference type="RefSeq" id="WP_311559915.1">
    <property type="nucleotide sequence ID" value="NZ_JAVREJ010000031.1"/>
</dbReference>
<dbReference type="CDD" id="cd06170">
    <property type="entry name" value="LuxR_C_like"/>
    <property type="match status" value="1"/>
</dbReference>
<feature type="domain" description="HTH luxR-type" evidence="3">
    <location>
        <begin position="878"/>
        <end position="943"/>
    </location>
</feature>
<protein>
    <submittedName>
        <fullName evidence="4">AAA family ATPase</fullName>
    </submittedName>
</protein>
<dbReference type="SUPFAM" id="SSF52540">
    <property type="entry name" value="P-loop containing nucleoside triphosphate hydrolases"/>
    <property type="match status" value="1"/>
</dbReference>
<dbReference type="Pfam" id="PF13191">
    <property type="entry name" value="AAA_16"/>
    <property type="match status" value="1"/>
</dbReference>
<dbReference type="PROSITE" id="PS00622">
    <property type="entry name" value="HTH_LUXR_1"/>
    <property type="match status" value="1"/>
</dbReference>
<dbReference type="PRINTS" id="PR00038">
    <property type="entry name" value="HTHLUXR"/>
</dbReference>
<evidence type="ECO:0000256" key="2">
    <source>
        <dbReference type="ARBA" id="ARBA00022840"/>
    </source>
</evidence>
<sequence>MPVRRAMPTFQGRDAQLEVLRDAMARATARHLTIVVVEGEAGIGKSRLLAAASDVARGRGLHMMTGRSEELERNRPFGLWTDALGCVPSSPDPRRAALGGLLAPRPDGHEPITVSSDPGLQFQAVDGVVDLVDELAHRRPLVLGLDDLQWADPASVLTLAALTHQLPDAPVLIVGCLRPTPRSSELTRALAVLGTAGAWELRLGPLPDRAVAGLVADVLGAPPGPRLLSQVAGAGGNPLFVTELLGALVREGCLHAVDARAEVSDEALPPSLRLTILRHLSFLPDDTLQVLRPASVLGSSFSVLDLTTTTRRSALDLAATLDPAISASILVEDGDRLRFRHDLIRDAVYEDMPRGIRMGLHREAGLRLADAGAPALRVAEHLARGAVAGDAGAVAWMTRAARETVSRSPGAAAELFGRAVELAERSDADRLVVEEASSLLSAGRLRDAEARCRVALDRTPDAAVEESLRNCLAQALIAQGRTSDGLRELERLLRSTMLADAERALAWAWTSMARLALGDLDGADAAAGRALSVAPHDGGHLATCIALGLRATAVELRGRPHKALQLIDEAIERADRSPDREGHRYPMHAARARMLMELDRFDDAEAALEVASRITERLGTRRAYLDVYRGFGHFATGEWADAVTELEAGVALAAETGQRTNSTLGFSILGLIALHRGDLRRAGEAVDLAIGEVEASGPRFRSQWSTWVRALLLDARGAWQEAFTTMAACWDECLQAGLEIEIPVLGPDLVRMALAAGDRDRAAQVTDEVARLAKADDVASHRGAARRCQGLLDGDPEPLIAAVDDYTRASRLPMVALAAEDAATELARTGDVGGARPFLDRALVTFEGIGAARDVARIEARMRALGVRRGVRGPRVRPRSGWASLTPTERTVVDLVAEGLSNPQVAGRMFLSRRTVQTHLAHVFGKLDVASRAELAAEAARRAAHPQR</sequence>
<dbReference type="InterPro" id="IPR011990">
    <property type="entry name" value="TPR-like_helical_dom_sf"/>
</dbReference>
<dbReference type="SUPFAM" id="SSF48452">
    <property type="entry name" value="TPR-like"/>
    <property type="match status" value="2"/>
</dbReference>
<accession>A0ABU2NI17</accession>
<comment type="caution">
    <text evidence="4">The sequence shown here is derived from an EMBL/GenBank/DDBJ whole genome shotgun (WGS) entry which is preliminary data.</text>
</comment>
<dbReference type="SUPFAM" id="SSF46894">
    <property type="entry name" value="C-terminal effector domain of the bipartite response regulators"/>
    <property type="match status" value="1"/>
</dbReference>
<gene>
    <name evidence="4" type="ORF">RM445_28230</name>
</gene>
<organism evidence="4 5">
    <name type="scientific">Pseudonocardia charpentierae</name>
    <dbReference type="NCBI Taxonomy" id="3075545"/>
    <lineage>
        <taxon>Bacteria</taxon>
        <taxon>Bacillati</taxon>
        <taxon>Actinomycetota</taxon>
        <taxon>Actinomycetes</taxon>
        <taxon>Pseudonocardiales</taxon>
        <taxon>Pseudonocardiaceae</taxon>
        <taxon>Pseudonocardia</taxon>
    </lineage>
</organism>
<dbReference type="InterPro" id="IPR036388">
    <property type="entry name" value="WH-like_DNA-bd_sf"/>
</dbReference>
<dbReference type="InterPro" id="IPR016032">
    <property type="entry name" value="Sig_transdc_resp-reg_C-effctor"/>
</dbReference>
<dbReference type="PANTHER" id="PTHR16305:SF35">
    <property type="entry name" value="TRANSCRIPTIONAL ACTIVATOR DOMAIN"/>
    <property type="match status" value="1"/>
</dbReference>
<dbReference type="Pfam" id="PF00196">
    <property type="entry name" value="GerE"/>
    <property type="match status" value="1"/>
</dbReference>
<keyword evidence="5" id="KW-1185">Reference proteome</keyword>
<dbReference type="EMBL" id="JAVREJ010000031">
    <property type="protein sequence ID" value="MDT0353401.1"/>
    <property type="molecule type" value="Genomic_DNA"/>
</dbReference>
<dbReference type="Proteomes" id="UP001183202">
    <property type="component" value="Unassembled WGS sequence"/>
</dbReference>
<dbReference type="InterPro" id="IPR041664">
    <property type="entry name" value="AAA_16"/>
</dbReference>
<dbReference type="Gene3D" id="1.25.40.10">
    <property type="entry name" value="Tetratricopeptide repeat domain"/>
    <property type="match status" value="1"/>
</dbReference>
<dbReference type="SMART" id="SM00421">
    <property type="entry name" value="HTH_LUXR"/>
    <property type="match status" value="1"/>
</dbReference>
<dbReference type="PROSITE" id="PS50043">
    <property type="entry name" value="HTH_LUXR_2"/>
    <property type="match status" value="1"/>
</dbReference>
<name>A0ABU2NI17_9PSEU</name>
<reference evidence="5" key="1">
    <citation type="submission" date="2023-07" db="EMBL/GenBank/DDBJ databases">
        <title>30 novel species of actinomycetes from the DSMZ collection.</title>
        <authorList>
            <person name="Nouioui I."/>
        </authorList>
    </citation>
    <scope>NUCLEOTIDE SEQUENCE [LARGE SCALE GENOMIC DNA]</scope>
    <source>
        <strain evidence="5">DSM 45834</strain>
    </source>
</reference>
<dbReference type="InterPro" id="IPR000792">
    <property type="entry name" value="Tscrpt_reg_LuxR_C"/>
</dbReference>
<dbReference type="Gene3D" id="1.10.10.10">
    <property type="entry name" value="Winged helix-like DNA-binding domain superfamily/Winged helix DNA-binding domain"/>
    <property type="match status" value="1"/>
</dbReference>
<evidence type="ECO:0000259" key="3">
    <source>
        <dbReference type="PROSITE" id="PS50043"/>
    </source>
</evidence>